<reference evidence="3" key="1">
    <citation type="submission" date="2016-11" db="UniProtKB">
        <authorList>
            <consortium name="WormBaseParasite"/>
        </authorList>
    </citation>
    <scope>IDENTIFICATION</scope>
</reference>
<dbReference type="WBParaSite" id="L893_g604.t1">
    <property type="protein sequence ID" value="L893_g604.t1"/>
    <property type="gene ID" value="L893_g604"/>
</dbReference>
<accession>A0A1I8AI71</accession>
<evidence type="ECO:0000313" key="3">
    <source>
        <dbReference type="WBParaSite" id="L893_g604.t1"/>
    </source>
</evidence>
<organism evidence="2 3">
    <name type="scientific">Steinernema glaseri</name>
    <dbReference type="NCBI Taxonomy" id="37863"/>
    <lineage>
        <taxon>Eukaryota</taxon>
        <taxon>Metazoa</taxon>
        <taxon>Ecdysozoa</taxon>
        <taxon>Nematoda</taxon>
        <taxon>Chromadorea</taxon>
        <taxon>Rhabditida</taxon>
        <taxon>Tylenchina</taxon>
        <taxon>Panagrolaimomorpha</taxon>
        <taxon>Strongyloidoidea</taxon>
        <taxon>Steinernematidae</taxon>
        <taxon>Steinernema</taxon>
    </lineage>
</organism>
<feature type="region of interest" description="Disordered" evidence="1">
    <location>
        <begin position="1"/>
        <end position="22"/>
    </location>
</feature>
<sequence length="69" mass="6861">MNQQLEVAVGSSGPGIDGPAGHLGVGVGPVAAHSEGAEVLPSPGTFGEHVEGVGGEEFGRGDHDEEEKE</sequence>
<evidence type="ECO:0000256" key="1">
    <source>
        <dbReference type="SAM" id="MobiDB-lite"/>
    </source>
</evidence>
<evidence type="ECO:0000313" key="2">
    <source>
        <dbReference type="Proteomes" id="UP000095287"/>
    </source>
</evidence>
<feature type="region of interest" description="Disordered" evidence="1">
    <location>
        <begin position="36"/>
        <end position="69"/>
    </location>
</feature>
<name>A0A1I8AI71_9BILA</name>
<protein>
    <submittedName>
        <fullName evidence="3">Uncharacterized protein</fullName>
    </submittedName>
</protein>
<dbReference type="AlphaFoldDB" id="A0A1I8AI71"/>
<feature type="compositionally biased region" description="Gly residues" evidence="1">
    <location>
        <begin position="12"/>
        <end position="22"/>
    </location>
</feature>
<keyword evidence="2" id="KW-1185">Reference proteome</keyword>
<dbReference type="Proteomes" id="UP000095287">
    <property type="component" value="Unplaced"/>
</dbReference>
<proteinExistence type="predicted"/>